<sequence length="367" mass="38982">MEGMRKIEYQRGLTLVEMMIAMAIGLILLLALGGMLSGSLRHFKVQDEFSRMQENGQFALNAIGYDIRMAGFFGKLGVVNVAIIDLNQDGIPDPDPIAASTGDDCGAGWATDFQHPVFGYSGLVAAGANAALPCIDPANFLAGSPILVLRGAGGQEVTAPLNNVLYLQSTAAAGIVFNGSDYPLVMANPIHPPWLAKLDGSTPASIFPYQPRAYYLRPCSRPSGAAASATSDPRCRAGDDGGQAIPTLVRQELDGLAMVEQPVAEGIERFSVLYGLDDVNMANRDGYVNTYVAAPLASDFDRVVAIRVAVLARSLTASTGHDDSGKTYDMGDGSAPFACTAGVNCGYHRHVFSQTFQVRNLSQRLQQ</sequence>
<dbReference type="AlphaFoldDB" id="A0A1J5R402"/>
<gene>
    <name evidence="2" type="ORF">GALL_314240</name>
</gene>
<name>A0A1J5R402_9ZZZZ</name>
<dbReference type="InterPro" id="IPR012902">
    <property type="entry name" value="N_methyl_site"/>
</dbReference>
<dbReference type="InterPro" id="IPR032092">
    <property type="entry name" value="PilW"/>
</dbReference>
<organism evidence="2">
    <name type="scientific">mine drainage metagenome</name>
    <dbReference type="NCBI Taxonomy" id="410659"/>
    <lineage>
        <taxon>unclassified sequences</taxon>
        <taxon>metagenomes</taxon>
        <taxon>ecological metagenomes</taxon>
    </lineage>
</organism>
<protein>
    <recommendedName>
        <fullName evidence="3">Type IV pilus assembly protein PilW</fullName>
    </recommendedName>
</protein>
<proteinExistence type="predicted"/>
<dbReference type="GO" id="GO:0043683">
    <property type="term" value="P:type IV pilus assembly"/>
    <property type="evidence" value="ECO:0007669"/>
    <property type="project" value="InterPro"/>
</dbReference>
<dbReference type="Pfam" id="PF16074">
    <property type="entry name" value="PilW"/>
    <property type="match status" value="1"/>
</dbReference>
<comment type="caution">
    <text evidence="2">The sequence shown here is derived from an EMBL/GenBank/DDBJ whole genome shotgun (WGS) entry which is preliminary data.</text>
</comment>
<feature type="transmembrane region" description="Helical" evidence="1">
    <location>
        <begin position="12"/>
        <end position="36"/>
    </location>
</feature>
<evidence type="ECO:0008006" key="3">
    <source>
        <dbReference type="Google" id="ProtNLM"/>
    </source>
</evidence>
<dbReference type="PROSITE" id="PS00409">
    <property type="entry name" value="PROKAR_NTER_METHYL"/>
    <property type="match status" value="1"/>
</dbReference>
<evidence type="ECO:0000256" key="1">
    <source>
        <dbReference type="SAM" id="Phobius"/>
    </source>
</evidence>
<dbReference type="Pfam" id="PF07963">
    <property type="entry name" value="N_methyl"/>
    <property type="match status" value="1"/>
</dbReference>
<keyword evidence="1" id="KW-0812">Transmembrane</keyword>
<accession>A0A1J5R402</accession>
<evidence type="ECO:0000313" key="2">
    <source>
        <dbReference type="EMBL" id="OIQ86716.1"/>
    </source>
</evidence>
<dbReference type="NCBIfam" id="TIGR02532">
    <property type="entry name" value="IV_pilin_GFxxxE"/>
    <property type="match status" value="1"/>
</dbReference>
<reference evidence="2" key="1">
    <citation type="submission" date="2016-10" db="EMBL/GenBank/DDBJ databases">
        <title>Sequence of Gallionella enrichment culture.</title>
        <authorList>
            <person name="Poehlein A."/>
            <person name="Muehling M."/>
            <person name="Daniel R."/>
        </authorList>
    </citation>
    <scope>NUCLEOTIDE SEQUENCE</scope>
</reference>
<keyword evidence="1" id="KW-1133">Transmembrane helix</keyword>
<dbReference type="EMBL" id="MLJW01000463">
    <property type="protein sequence ID" value="OIQ86716.1"/>
    <property type="molecule type" value="Genomic_DNA"/>
</dbReference>
<keyword evidence="1" id="KW-0472">Membrane</keyword>